<name>A0AB36ZV72_9BACT</name>
<dbReference type="RefSeq" id="WP_079578036.1">
    <property type="nucleotide sequence ID" value="NZ_FUYO01000012.1"/>
</dbReference>
<organism evidence="2 3">
    <name type="scientific">Malaciobacter marinus</name>
    <dbReference type="NCBI Taxonomy" id="505249"/>
    <lineage>
        <taxon>Bacteria</taxon>
        <taxon>Pseudomonadati</taxon>
        <taxon>Campylobacterota</taxon>
        <taxon>Epsilonproteobacteria</taxon>
        <taxon>Campylobacterales</taxon>
        <taxon>Arcobacteraceae</taxon>
        <taxon>Malaciobacter</taxon>
    </lineage>
</organism>
<evidence type="ECO:0000256" key="1">
    <source>
        <dbReference type="SAM" id="SignalP"/>
    </source>
</evidence>
<dbReference type="SUPFAM" id="SSF53850">
    <property type="entry name" value="Periplasmic binding protein-like II"/>
    <property type="match status" value="1"/>
</dbReference>
<feature type="chain" id="PRO_5044296755" description="C4-dicarboxylate ABC transporter substrate-binding protein" evidence="1">
    <location>
        <begin position="27"/>
        <end position="340"/>
    </location>
</feature>
<evidence type="ECO:0008006" key="4">
    <source>
        <dbReference type="Google" id="ProtNLM"/>
    </source>
</evidence>
<evidence type="ECO:0000313" key="2">
    <source>
        <dbReference type="EMBL" id="PPK60961.1"/>
    </source>
</evidence>
<dbReference type="Proteomes" id="UP000239861">
    <property type="component" value="Unassembled WGS sequence"/>
</dbReference>
<dbReference type="Gene3D" id="3.40.190.10">
    <property type="entry name" value="Periplasmic binding protein-like II"/>
    <property type="match status" value="2"/>
</dbReference>
<keyword evidence="1" id="KW-0732">Signal</keyword>
<dbReference type="EMBL" id="PTIW01000014">
    <property type="protein sequence ID" value="PPK60961.1"/>
    <property type="molecule type" value="Genomic_DNA"/>
</dbReference>
<dbReference type="InterPro" id="IPR011852">
    <property type="entry name" value="TRAP_TAXI"/>
</dbReference>
<accession>A0AB36ZV72</accession>
<gene>
    <name evidence="2" type="ORF">B0F89_11441</name>
</gene>
<evidence type="ECO:0000313" key="3">
    <source>
        <dbReference type="Proteomes" id="UP000239861"/>
    </source>
</evidence>
<proteinExistence type="predicted"/>
<dbReference type="PANTHER" id="PTHR42941:SF1">
    <property type="entry name" value="SLL1037 PROTEIN"/>
    <property type="match status" value="1"/>
</dbReference>
<protein>
    <recommendedName>
        <fullName evidence="4">C4-dicarboxylate ABC transporter substrate-binding protein</fullName>
    </recommendedName>
</protein>
<dbReference type="PANTHER" id="PTHR42941">
    <property type="entry name" value="SLL1037 PROTEIN"/>
    <property type="match status" value="1"/>
</dbReference>
<dbReference type="NCBIfam" id="TIGR02122">
    <property type="entry name" value="TRAP_TAXI"/>
    <property type="match status" value="1"/>
</dbReference>
<dbReference type="AlphaFoldDB" id="A0AB36ZV72"/>
<sequence>MSKLSFFKKLFVSSAITTVMLTSANAAKNESKYVIATASTGGTYYPVGVGIATIASLKLAKSSNLTFSAITSAGSGENIDMLEKGEVNFAILQGLFGSMAWQGKAKYKNNPKKNLRSISMLWQNVEQFTITKEFAKTGNINDLKNLYGERFSIGGRSSGSRVSAETIMEALDIDYNKMNIQYLGYTPSSTALQDGKIEGMNTPSGPPTSAVTNAFASIGNDKIKVLDFNENDLKKIRNNYPVWTPFTIKAGTYPGQDKDINTIAQPNLLVVTKDTPEETVYLLTKTIYENLPFLNSVHKSTKAMSLNKAIEGLPMPLHPGAARFYKEKGIDIPKDLILKQ</sequence>
<dbReference type="CDD" id="cd13520">
    <property type="entry name" value="PBP2_TAXI_TRAP"/>
    <property type="match status" value="1"/>
</dbReference>
<feature type="signal peptide" evidence="1">
    <location>
        <begin position="1"/>
        <end position="26"/>
    </location>
</feature>
<dbReference type="Pfam" id="PF16868">
    <property type="entry name" value="NMT1_3"/>
    <property type="match status" value="1"/>
</dbReference>
<comment type="caution">
    <text evidence="2">The sequence shown here is derived from an EMBL/GenBank/DDBJ whole genome shotgun (WGS) entry which is preliminary data.</text>
</comment>
<reference evidence="2 3" key="1">
    <citation type="submission" date="2018-02" db="EMBL/GenBank/DDBJ databases">
        <title>Subsurface microbial communities from deep shales in Ohio and West Virginia, USA.</title>
        <authorList>
            <person name="Wrighton K."/>
        </authorList>
    </citation>
    <scope>NUCLEOTIDE SEQUENCE [LARGE SCALE GENOMIC DNA]</scope>
    <source>
        <strain evidence="2 3">MARC-MIP3H16</strain>
    </source>
</reference>